<dbReference type="AlphaFoldDB" id="A0A379D9B2"/>
<dbReference type="RefSeq" id="WP_004822138.1">
    <property type="nucleotide sequence ID" value="NZ_UGTH01000001.1"/>
</dbReference>
<dbReference type="Proteomes" id="UP000254777">
    <property type="component" value="Unassembled WGS sequence"/>
</dbReference>
<proteinExistence type="predicted"/>
<gene>
    <name evidence="1" type="ORF">NCTC11088_00336</name>
</gene>
<dbReference type="InterPro" id="IPR021321">
    <property type="entry name" value="DUF2922"/>
</dbReference>
<accession>A0A379D9B2</accession>
<dbReference type="EMBL" id="UGTH01000001">
    <property type="protein sequence ID" value="SUB74586.1"/>
    <property type="molecule type" value="Genomic_DNA"/>
</dbReference>
<evidence type="ECO:0000313" key="2">
    <source>
        <dbReference type="Proteomes" id="UP000254777"/>
    </source>
</evidence>
<sequence>MVKKTLELVFKDTGGKTLNMSFKDPKESIEKTELTELETTIRDAKVFVGPEGDIVGFGKAYTKEVIEKDLLQG</sequence>
<organism evidence="1 2">
    <name type="scientific">Peptoniphilus indolicus</name>
    <dbReference type="NCBI Taxonomy" id="33030"/>
    <lineage>
        <taxon>Bacteria</taxon>
        <taxon>Bacillati</taxon>
        <taxon>Bacillota</taxon>
        <taxon>Tissierellia</taxon>
        <taxon>Tissierellales</taxon>
        <taxon>Peptoniphilaceae</taxon>
        <taxon>Peptoniphilus</taxon>
    </lineage>
</organism>
<name>A0A379D9B2_9FIRM</name>
<dbReference type="Pfam" id="PF11148">
    <property type="entry name" value="DUF2922"/>
    <property type="match status" value="1"/>
</dbReference>
<reference evidence="1 2" key="1">
    <citation type="submission" date="2018-06" db="EMBL/GenBank/DDBJ databases">
        <authorList>
            <consortium name="Pathogen Informatics"/>
            <person name="Doyle S."/>
        </authorList>
    </citation>
    <scope>NUCLEOTIDE SEQUENCE [LARGE SCALE GENOMIC DNA]</scope>
    <source>
        <strain evidence="1 2">NCTC11088</strain>
    </source>
</reference>
<evidence type="ECO:0000313" key="1">
    <source>
        <dbReference type="EMBL" id="SUB74586.1"/>
    </source>
</evidence>
<protein>
    <submittedName>
        <fullName evidence="1">Protein of uncharacterized function (DUF2922)</fullName>
    </submittedName>
</protein>